<gene>
    <name evidence="1" type="ORF">EVAR_73283_1</name>
</gene>
<evidence type="ECO:0000313" key="2">
    <source>
        <dbReference type="Proteomes" id="UP000299102"/>
    </source>
</evidence>
<accession>A0A4C1TI91</accession>
<organism evidence="1 2">
    <name type="scientific">Eumeta variegata</name>
    <name type="common">Bagworm moth</name>
    <name type="synonym">Eumeta japonica</name>
    <dbReference type="NCBI Taxonomy" id="151549"/>
    <lineage>
        <taxon>Eukaryota</taxon>
        <taxon>Metazoa</taxon>
        <taxon>Ecdysozoa</taxon>
        <taxon>Arthropoda</taxon>
        <taxon>Hexapoda</taxon>
        <taxon>Insecta</taxon>
        <taxon>Pterygota</taxon>
        <taxon>Neoptera</taxon>
        <taxon>Endopterygota</taxon>
        <taxon>Lepidoptera</taxon>
        <taxon>Glossata</taxon>
        <taxon>Ditrysia</taxon>
        <taxon>Tineoidea</taxon>
        <taxon>Psychidae</taxon>
        <taxon>Oiketicinae</taxon>
        <taxon>Eumeta</taxon>
    </lineage>
</organism>
<evidence type="ECO:0000313" key="1">
    <source>
        <dbReference type="EMBL" id="GBP13835.1"/>
    </source>
</evidence>
<sequence length="85" mass="9569">MSCKEKKLMLLPLMRSQRYGARGKCLRACKGFSGAVAYQQTVLEIPGRMVAVKFMHDAHLSASSHCWDARPLECSRAERKLARNS</sequence>
<comment type="caution">
    <text evidence="1">The sequence shown here is derived from an EMBL/GenBank/DDBJ whole genome shotgun (WGS) entry which is preliminary data.</text>
</comment>
<keyword evidence="2" id="KW-1185">Reference proteome</keyword>
<dbReference type="Proteomes" id="UP000299102">
    <property type="component" value="Unassembled WGS sequence"/>
</dbReference>
<proteinExistence type="predicted"/>
<dbReference type="AlphaFoldDB" id="A0A4C1TI91"/>
<name>A0A4C1TI91_EUMVA</name>
<protein>
    <submittedName>
        <fullName evidence="1">Uncharacterized protein</fullName>
    </submittedName>
</protein>
<dbReference type="EMBL" id="BGZK01005387">
    <property type="protein sequence ID" value="GBP13835.1"/>
    <property type="molecule type" value="Genomic_DNA"/>
</dbReference>
<reference evidence="1 2" key="1">
    <citation type="journal article" date="2019" name="Commun. Biol.">
        <title>The bagworm genome reveals a unique fibroin gene that provides high tensile strength.</title>
        <authorList>
            <person name="Kono N."/>
            <person name="Nakamura H."/>
            <person name="Ohtoshi R."/>
            <person name="Tomita M."/>
            <person name="Numata K."/>
            <person name="Arakawa K."/>
        </authorList>
    </citation>
    <scope>NUCLEOTIDE SEQUENCE [LARGE SCALE GENOMIC DNA]</scope>
</reference>